<dbReference type="Proteomes" id="UP000645217">
    <property type="component" value="Unassembled WGS sequence"/>
</dbReference>
<dbReference type="EMBL" id="BMNT01000012">
    <property type="protein sequence ID" value="GGK82050.1"/>
    <property type="molecule type" value="Genomic_DNA"/>
</dbReference>
<gene>
    <name evidence="1" type="ORF">GCM10007964_25900</name>
</gene>
<dbReference type="SUPFAM" id="SSF48452">
    <property type="entry name" value="TPR-like"/>
    <property type="match status" value="1"/>
</dbReference>
<dbReference type="InterPro" id="IPR011990">
    <property type="entry name" value="TPR-like_helical_dom_sf"/>
</dbReference>
<dbReference type="RefSeq" id="WP_189163227.1">
    <property type="nucleotide sequence ID" value="NZ_BMNT01000012.1"/>
</dbReference>
<comment type="caution">
    <text evidence="1">The sequence shown here is derived from an EMBL/GenBank/DDBJ whole genome shotgun (WGS) entry which is preliminary data.</text>
</comment>
<dbReference type="AlphaFoldDB" id="A0A917R1Z2"/>
<evidence type="ECO:0000313" key="2">
    <source>
        <dbReference type="Proteomes" id="UP000645217"/>
    </source>
</evidence>
<proteinExistence type="predicted"/>
<organism evidence="1 2">
    <name type="scientific">Sphaerisporangium melleum</name>
    <dbReference type="NCBI Taxonomy" id="321316"/>
    <lineage>
        <taxon>Bacteria</taxon>
        <taxon>Bacillati</taxon>
        <taxon>Actinomycetota</taxon>
        <taxon>Actinomycetes</taxon>
        <taxon>Streptosporangiales</taxon>
        <taxon>Streptosporangiaceae</taxon>
        <taxon>Sphaerisporangium</taxon>
    </lineage>
</organism>
<dbReference type="Gene3D" id="1.25.40.10">
    <property type="entry name" value="Tetratricopeptide repeat domain"/>
    <property type="match status" value="1"/>
</dbReference>
<name>A0A917R1Z2_9ACTN</name>
<protein>
    <recommendedName>
        <fullName evidence="3">XRE family transcriptional regulator</fullName>
    </recommendedName>
</protein>
<accession>A0A917R1Z2</accession>
<sequence>MEQTVLRQLAHARGLLAYRQFLRAYQEEGVRLGFGSMWLGPRQWKRWLAGDLRTAPYPNACAVLESMFHRPVTELLAPATSTGDGQPVAVGVIAAPVKPREIYEMMMEAADQSREAAEEAELQVGPATMEQLHDDVVELARTYLQRSPMEVFPLLVAKRAQILARRNETARPGQLQDLNFMAGVASVLLAEASIDLGQTRDAVDHARAAWSYANSIDNVPLAVWARGMMATSAYWSGRARDAVTAITRAEQHRPVGIAAARVYSIAARAYSHLGDTDRTVAAIHAAMEARSADRGGEELQEIGGVFDWDAVREQRGFSSALLQLLLVRRGEFDPAAVQDFTGRILDHTRAALADARALPNDQRSATVEATIGIEAATAFVILGDLANAHDTLAAVLELPENMRTFPVVYRLKCLHEQLGHAQQTQQVRALNSQLMAFMDASTVRALPAGG</sequence>
<keyword evidence="2" id="KW-1185">Reference proteome</keyword>
<evidence type="ECO:0000313" key="1">
    <source>
        <dbReference type="EMBL" id="GGK82050.1"/>
    </source>
</evidence>
<evidence type="ECO:0008006" key="3">
    <source>
        <dbReference type="Google" id="ProtNLM"/>
    </source>
</evidence>
<reference evidence="1" key="1">
    <citation type="journal article" date="2014" name="Int. J. Syst. Evol. Microbiol.">
        <title>Complete genome sequence of Corynebacterium casei LMG S-19264T (=DSM 44701T), isolated from a smear-ripened cheese.</title>
        <authorList>
            <consortium name="US DOE Joint Genome Institute (JGI-PGF)"/>
            <person name="Walter F."/>
            <person name="Albersmeier A."/>
            <person name="Kalinowski J."/>
            <person name="Ruckert C."/>
        </authorList>
    </citation>
    <scope>NUCLEOTIDE SEQUENCE</scope>
    <source>
        <strain evidence="1">JCM 13064</strain>
    </source>
</reference>
<reference evidence="1" key="2">
    <citation type="submission" date="2020-09" db="EMBL/GenBank/DDBJ databases">
        <authorList>
            <person name="Sun Q."/>
            <person name="Ohkuma M."/>
        </authorList>
    </citation>
    <scope>NUCLEOTIDE SEQUENCE</scope>
    <source>
        <strain evidence="1">JCM 13064</strain>
    </source>
</reference>